<dbReference type="OrthoDB" id="664300at2"/>
<protein>
    <recommendedName>
        <fullName evidence="4">YD repeat-containing protein</fullName>
    </recommendedName>
</protein>
<feature type="chain" id="PRO_5012684919" description="YD repeat-containing protein" evidence="1">
    <location>
        <begin position="23"/>
        <end position="272"/>
    </location>
</feature>
<dbReference type="EMBL" id="FUWZ01000003">
    <property type="protein sequence ID" value="SKA32125.1"/>
    <property type="molecule type" value="Genomic_DNA"/>
</dbReference>
<sequence length="272" mass="30363">MILYVKKQMTTCALLFASVVLASAFRADKDTPGGTYLSKISSPAGKTTLEYSPDKTLRKITQVHQSGGESWLSIQLPVYENGRLVKTLSTDDATAQTGDLDATYSYGPGGNQLQLIRYYRSNAVYMTDSIVYNTDGKIAARYHQTVNPAKRQLETSGYQLYAWDNEGNVTQMENYGKVPGYSSFQLTSTVTYTYDRQQNPQQLCPDLAYLMDITPANLSAHNVLSETISTAHASRSYTHTYTYAYNASKYPVRGTFRNGMDEGTVKLEWTKL</sequence>
<keyword evidence="1" id="KW-0732">Signal</keyword>
<dbReference type="RefSeq" id="WP_143313028.1">
    <property type="nucleotide sequence ID" value="NZ_FUWZ01000003.1"/>
</dbReference>
<accession>A0A1T4SV17</accession>
<name>A0A1T4SV17_9BACT</name>
<dbReference type="STRING" id="634771.SAMN04488128_103590"/>
<gene>
    <name evidence="2" type="ORF">SAMN04488128_103590</name>
</gene>
<proteinExistence type="predicted"/>
<evidence type="ECO:0000256" key="1">
    <source>
        <dbReference type="SAM" id="SignalP"/>
    </source>
</evidence>
<reference evidence="3" key="1">
    <citation type="submission" date="2017-02" db="EMBL/GenBank/DDBJ databases">
        <authorList>
            <person name="Varghese N."/>
            <person name="Submissions S."/>
        </authorList>
    </citation>
    <scope>NUCLEOTIDE SEQUENCE [LARGE SCALE GENOMIC DNA]</scope>
    <source>
        <strain evidence="3">DSM 22224</strain>
    </source>
</reference>
<dbReference type="Proteomes" id="UP000190367">
    <property type="component" value="Unassembled WGS sequence"/>
</dbReference>
<feature type="signal peptide" evidence="1">
    <location>
        <begin position="1"/>
        <end position="22"/>
    </location>
</feature>
<organism evidence="2 3">
    <name type="scientific">Chitinophaga eiseniae</name>
    <dbReference type="NCBI Taxonomy" id="634771"/>
    <lineage>
        <taxon>Bacteria</taxon>
        <taxon>Pseudomonadati</taxon>
        <taxon>Bacteroidota</taxon>
        <taxon>Chitinophagia</taxon>
        <taxon>Chitinophagales</taxon>
        <taxon>Chitinophagaceae</taxon>
        <taxon>Chitinophaga</taxon>
    </lineage>
</organism>
<evidence type="ECO:0000313" key="2">
    <source>
        <dbReference type="EMBL" id="SKA32125.1"/>
    </source>
</evidence>
<evidence type="ECO:0008006" key="4">
    <source>
        <dbReference type="Google" id="ProtNLM"/>
    </source>
</evidence>
<evidence type="ECO:0000313" key="3">
    <source>
        <dbReference type="Proteomes" id="UP000190367"/>
    </source>
</evidence>
<keyword evidence="3" id="KW-1185">Reference proteome</keyword>
<dbReference type="AlphaFoldDB" id="A0A1T4SV17"/>